<feature type="compositionally biased region" description="Pro residues" evidence="2">
    <location>
        <begin position="138"/>
        <end position="147"/>
    </location>
</feature>
<reference evidence="4" key="2">
    <citation type="journal article" date="2022" name="Front. Microbiol.">
        <title>Comparative Genomic Analysis Revealed Distinct Molecular Components and Organization of CO2-Concentrating Mechanism in Thermophilic Cyanobacteria.</title>
        <authorList>
            <person name="Tang J."/>
            <person name="Zhou H."/>
            <person name="Yao D."/>
            <person name="Riaz S."/>
            <person name="You D."/>
            <person name="Klepacz-Smolka A."/>
            <person name="Daroch M."/>
        </authorList>
    </citation>
    <scope>NUCLEOTIDE SEQUENCE [LARGE SCALE GENOMIC DNA]</scope>
    <source>
        <strain evidence="4">PCC 6715</strain>
    </source>
</reference>
<keyword evidence="4" id="KW-1185">Reference proteome</keyword>
<evidence type="ECO:0000313" key="4">
    <source>
        <dbReference type="Proteomes" id="UP000231057"/>
    </source>
</evidence>
<feature type="coiled-coil region" evidence="1">
    <location>
        <begin position="31"/>
        <end position="72"/>
    </location>
</feature>
<dbReference type="NCBIfam" id="TIGR04376">
    <property type="entry name" value="TIGR04376 family protein"/>
    <property type="match status" value="1"/>
</dbReference>
<evidence type="ECO:0000313" key="3">
    <source>
        <dbReference type="EMBL" id="ATS17774.1"/>
    </source>
</evidence>
<dbReference type="RefSeq" id="WP_099798128.1">
    <property type="nucleotide sequence ID" value="NZ_CP018092.1"/>
</dbReference>
<gene>
    <name evidence="3" type="ORF">BRW62_02335</name>
</gene>
<dbReference type="EMBL" id="CP018092">
    <property type="protein sequence ID" value="ATS17774.1"/>
    <property type="molecule type" value="Genomic_DNA"/>
</dbReference>
<organism evidence="3 4">
    <name type="scientific">Parathermosynechococcus lividus PCC 6715</name>
    <dbReference type="NCBI Taxonomy" id="1917166"/>
    <lineage>
        <taxon>Bacteria</taxon>
        <taxon>Bacillati</taxon>
        <taxon>Cyanobacteriota</taxon>
        <taxon>Cyanophyceae</taxon>
        <taxon>Acaryochloridales</taxon>
        <taxon>Thermosynechococcaceae</taxon>
        <taxon>Parathermosynechococcus</taxon>
    </lineage>
</organism>
<proteinExistence type="predicted"/>
<evidence type="ECO:0000256" key="2">
    <source>
        <dbReference type="SAM" id="MobiDB-lite"/>
    </source>
</evidence>
<dbReference type="AlphaFoldDB" id="A0A2D2PZU5"/>
<keyword evidence="1" id="KW-0175">Coiled coil</keyword>
<dbReference type="OrthoDB" id="511898at2"/>
<sequence length="179" mass="21073">MTFFKDLHSFLEQRLEDVIRANPQLELNLLLMELDDQERQTQDLYLKLQQEVHECEQQILNLVSEIRRWRDRIQTATAAHRPDLVKVAQQREAQLRQRGQELWTQRLNALNQLPATEQLLAKIRDRRQELQRRVPRASTPPPSPPPFTGSNSPSDPLEAEFHRLELQTALEELKRSMGL</sequence>
<feature type="region of interest" description="Disordered" evidence="2">
    <location>
        <begin position="129"/>
        <end position="158"/>
    </location>
</feature>
<protein>
    <submittedName>
        <fullName evidence="3">TIGR04376 family protein</fullName>
    </submittedName>
</protein>
<name>A0A2D2PZU5_PARLV</name>
<evidence type="ECO:0000256" key="1">
    <source>
        <dbReference type="SAM" id="Coils"/>
    </source>
</evidence>
<dbReference type="InterPro" id="IPR030816">
    <property type="entry name" value="CHP04376"/>
</dbReference>
<dbReference type="Proteomes" id="UP000231057">
    <property type="component" value="Chromosome"/>
</dbReference>
<accession>A0A2D2PZU5</accession>
<dbReference type="KEGG" id="slw:BRW62_02335"/>
<reference evidence="3 4" key="1">
    <citation type="submission" date="2016-11" db="EMBL/GenBank/DDBJ databases">
        <title>Complete genome sequence of thermophilic cyanobacteria strain Synechococcus sp. PCC6715.</title>
        <authorList>
            <person name="Tang J."/>
            <person name="Daroch M."/>
            <person name="Liang Y."/>
            <person name="Jiang D."/>
            <person name="Shah M."/>
        </authorList>
    </citation>
    <scope>NUCLEOTIDE SEQUENCE [LARGE SCALE GENOMIC DNA]</scope>
    <source>
        <strain evidence="3 4">PCC 6715</strain>
    </source>
</reference>